<keyword evidence="3" id="KW-1185">Reference proteome</keyword>
<evidence type="ECO:0000256" key="1">
    <source>
        <dbReference type="SAM" id="SignalP"/>
    </source>
</evidence>
<gene>
    <name evidence="2" type="ORF">SK128_022057</name>
</gene>
<dbReference type="Proteomes" id="UP001381693">
    <property type="component" value="Unassembled WGS sequence"/>
</dbReference>
<dbReference type="Gene3D" id="3.10.100.10">
    <property type="entry name" value="Mannose-Binding Protein A, subunit A"/>
    <property type="match status" value="1"/>
</dbReference>
<accession>A0AAN8WSC9</accession>
<comment type="caution">
    <text evidence="2">The sequence shown here is derived from an EMBL/GenBank/DDBJ whole genome shotgun (WGS) entry which is preliminary data.</text>
</comment>
<dbReference type="AlphaFoldDB" id="A0AAN8WSC9"/>
<proteinExistence type="predicted"/>
<dbReference type="InterPro" id="IPR016186">
    <property type="entry name" value="C-type_lectin-like/link_sf"/>
</dbReference>
<sequence>MIFEMIGRIVSILLVAAMAWGQRGPQGERRQQLPAHIEELEPKEVDCPPNWVTYKSSCLKFIRSPVKNRIDARKQCQ</sequence>
<evidence type="ECO:0000313" key="3">
    <source>
        <dbReference type="Proteomes" id="UP001381693"/>
    </source>
</evidence>
<feature type="non-terminal residue" evidence="2">
    <location>
        <position position="77"/>
    </location>
</feature>
<dbReference type="EMBL" id="JAXCGZ010016512">
    <property type="protein sequence ID" value="KAK7069416.1"/>
    <property type="molecule type" value="Genomic_DNA"/>
</dbReference>
<protein>
    <submittedName>
        <fullName evidence="2">Uncharacterized protein</fullName>
    </submittedName>
</protein>
<keyword evidence="1" id="KW-0732">Signal</keyword>
<dbReference type="InterPro" id="IPR016187">
    <property type="entry name" value="CTDL_fold"/>
</dbReference>
<evidence type="ECO:0000313" key="2">
    <source>
        <dbReference type="EMBL" id="KAK7069416.1"/>
    </source>
</evidence>
<dbReference type="SUPFAM" id="SSF56436">
    <property type="entry name" value="C-type lectin-like"/>
    <property type="match status" value="1"/>
</dbReference>
<feature type="signal peptide" evidence="1">
    <location>
        <begin position="1"/>
        <end position="21"/>
    </location>
</feature>
<reference evidence="2 3" key="1">
    <citation type="submission" date="2023-11" db="EMBL/GenBank/DDBJ databases">
        <title>Halocaridina rubra genome assembly.</title>
        <authorList>
            <person name="Smith C."/>
        </authorList>
    </citation>
    <scope>NUCLEOTIDE SEQUENCE [LARGE SCALE GENOMIC DNA]</scope>
    <source>
        <strain evidence="2">EP-1</strain>
        <tissue evidence="2">Whole</tissue>
    </source>
</reference>
<organism evidence="2 3">
    <name type="scientific">Halocaridina rubra</name>
    <name type="common">Hawaiian red shrimp</name>
    <dbReference type="NCBI Taxonomy" id="373956"/>
    <lineage>
        <taxon>Eukaryota</taxon>
        <taxon>Metazoa</taxon>
        <taxon>Ecdysozoa</taxon>
        <taxon>Arthropoda</taxon>
        <taxon>Crustacea</taxon>
        <taxon>Multicrustacea</taxon>
        <taxon>Malacostraca</taxon>
        <taxon>Eumalacostraca</taxon>
        <taxon>Eucarida</taxon>
        <taxon>Decapoda</taxon>
        <taxon>Pleocyemata</taxon>
        <taxon>Caridea</taxon>
        <taxon>Atyoidea</taxon>
        <taxon>Atyidae</taxon>
        <taxon>Halocaridina</taxon>
    </lineage>
</organism>
<name>A0AAN8WSC9_HALRR</name>
<feature type="chain" id="PRO_5042969338" evidence="1">
    <location>
        <begin position="22"/>
        <end position="77"/>
    </location>
</feature>